<evidence type="ECO:0000256" key="1">
    <source>
        <dbReference type="SAM" id="MobiDB-lite"/>
    </source>
</evidence>
<evidence type="ECO:0000313" key="2">
    <source>
        <dbReference type="EMBL" id="SUZ29850.1"/>
    </source>
</evidence>
<gene>
    <name evidence="2" type="ORF">CPBF424_36980</name>
</gene>
<proteinExistence type="predicted"/>
<keyword evidence="3" id="KW-1185">Reference proteome</keyword>
<protein>
    <submittedName>
        <fullName evidence="2">Uncharacterized protein</fullName>
    </submittedName>
</protein>
<name>A0AA46CB55_9XANT</name>
<feature type="region of interest" description="Disordered" evidence="1">
    <location>
        <begin position="238"/>
        <end position="261"/>
    </location>
</feature>
<sequence length="261" mass="28758">MHSWPEKQGRGWCPHCSRDTPWTDTNATDSLSRGITCWMQSKAKFVECAVPSPLAGHAVNPSMGARWRHPCRHTVPQPARTPHQTVGRRSSESCLSCGVHQTWSRCFTIEQGAPSTALTLRIDHLDWSLPAHRRGTLSGMDAAPEPTWTYLRRVLRWWAGKGTAAKRQIDCSTADPAIPSKPSIHNIQSSRDLHRCDCLIATGCSNQKLGASRGAVPSPLAGHAVNPSLGARWRHPCRHTVPQPARTPHKTVGRRSSESCL</sequence>
<dbReference type="AlphaFoldDB" id="A0AA46CB55"/>
<comment type="caution">
    <text evidence="2">The sequence shown here is derived from an EMBL/GenBank/DDBJ whole genome shotgun (WGS) entry which is preliminary data.</text>
</comment>
<dbReference type="Proteomes" id="UP000254168">
    <property type="component" value="Unassembled WGS sequence"/>
</dbReference>
<reference evidence="2 3" key="1">
    <citation type="submission" date="2018-06" db="EMBL/GenBank/DDBJ databases">
        <authorList>
            <person name="Pothier F. J."/>
        </authorList>
    </citation>
    <scope>NUCLEOTIDE SEQUENCE [LARGE SCALE GENOMIC DNA]</scope>
    <source>
        <strain evidence="2 3">CPBF 424</strain>
    </source>
</reference>
<dbReference type="EMBL" id="UIHB01000006">
    <property type="protein sequence ID" value="SUZ29850.1"/>
    <property type="molecule type" value="Genomic_DNA"/>
</dbReference>
<organism evidence="2 3">
    <name type="scientific">Xanthomonas euroxanthea</name>
    <dbReference type="NCBI Taxonomy" id="2259622"/>
    <lineage>
        <taxon>Bacteria</taxon>
        <taxon>Pseudomonadati</taxon>
        <taxon>Pseudomonadota</taxon>
        <taxon>Gammaproteobacteria</taxon>
        <taxon>Lysobacterales</taxon>
        <taxon>Lysobacteraceae</taxon>
        <taxon>Xanthomonas</taxon>
    </lineage>
</organism>
<evidence type="ECO:0000313" key="3">
    <source>
        <dbReference type="Proteomes" id="UP000254168"/>
    </source>
</evidence>
<accession>A0AA46CB55</accession>